<organism evidence="1 2">
    <name type="scientific">Leucogyrophana mollusca</name>
    <dbReference type="NCBI Taxonomy" id="85980"/>
    <lineage>
        <taxon>Eukaryota</taxon>
        <taxon>Fungi</taxon>
        <taxon>Dikarya</taxon>
        <taxon>Basidiomycota</taxon>
        <taxon>Agaricomycotina</taxon>
        <taxon>Agaricomycetes</taxon>
        <taxon>Agaricomycetidae</taxon>
        <taxon>Boletales</taxon>
        <taxon>Boletales incertae sedis</taxon>
        <taxon>Leucogyrophana</taxon>
    </lineage>
</organism>
<evidence type="ECO:0000313" key="2">
    <source>
        <dbReference type="Proteomes" id="UP000790709"/>
    </source>
</evidence>
<name>A0ACB8B0X9_9AGAM</name>
<accession>A0ACB8B0X9</accession>
<gene>
    <name evidence="1" type="ORF">BV22DRAFT_1041523</name>
</gene>
<comment type="caution">
    <text evidence="1">The sequence shown here is derived from an EMBL/GenBank/DDBJ whole genome shotgun (WGS) entry which is preliminary data.</text>
</comment>
<evidence type="ECO:0000313" key="1">
    <source>
        <dbReference type="EMBL" id="KAH7918758.1"/>
    </source>
</evidence>
<keyword evidence="2" id="KW-1185">Reference proteome</keyword>
<reference evidence="1" key="1">
    <citation type="journal article" date="2021" name="New Phytol.">
        <title>Evolutionary innovations through gain and loss of genes in the ectomycorrhizal Boletales.</title>
        <authorList>
            <person name="Wu G."/>
            <person name="Miyauchi S."/>
            <person name="Morin E."/>
            <person name="Kuo A."/>
            <person name="Drula E."/>
            <person name="Varga T."/>
            <person name="Kohler A."/>
            <person name="Feng B."/>
            <person name="Cao Y."/>
            <person name="Lipzen A."/>
            <person name="Daum C."/>
            <person name="Hundley H."/>
            <person name="Pangilinan J."/>
            <person name="Johnson J."/>
            <person name="Barry K."/>
            <person name="LaButti K."/>
            <person name="Ng V."/>
            <person name="Ahrendt S."/>
            <person name="Min B."/>
            <person name="Choi I.G."/>
            <person name="Park H."/>
            <person name="Plett J.M."/>
            <person name="Magnuson J."/>
            <person name="Spatafora J.W."/>
            <person name="Nagy L.G."/>
            <person name="Henrissat B."/>
            <person name="Grigoriev I.V."/>
            <person name="Yang Z.L."/>
            <person name="Xu J."/>
            <person name="Martin F.M."/>
        </authorList>
    </citation>
    <scope>NUCLEOTIDE SEQUENCE</scope>
    <source>
        <strain evidence="1">KUC20120723A-06</strain>
    </source>
</reference>
<sequence length="72" mass="8206">TAVDLDVICARKQHKPTPQTTTEHTTEIGWVVWLFVGWIHLLPPKSPEKGVMRMSATLLTKNDQQKQVGERQ</sequence>
<protein>
    <submittedName>
        <fullName evidence="1">Uncharacterized protein</fullName>
    </submittedName>
</protein>
<dbReference type="Proteomes" id="UP000790709">
    <property type="component" value="Unassembled WGS sequence"/>
</dbReference>
<feature type="non-terminal residue" evidence="1">
    <location>
        <position position="1"/>
    </location>
</feature>
<dbReference type="EMBL" id="MU266738">
    <property type="protein sequence ID" value="KAH7918758.1"/>
    <property type="molecule type" value="Genomic_DNA"/>
</dbReference>
<proteinExistence type="predicted"/>